<reference evidence="1 2" key="1">
    <citation type="submission" date="2024-02" db="EMBL/GenBank/DDBJ databases">
        <authorList>
            <person name="Chen Y."/>
            <person name="Shah S."/>
            <person name="Dougan E. K."/>
            <person name="Thang M."/>
            <person name="Chan C."/>
        </authorList>
    </citation>
    <scope>NUCLEOTIDE SEQUENCE [LARGE SCALE GENOMIC DNA]</scope>
</reference>
<evidence type="ECO:0000313" key="2">
    <source>
        <dbReference type="Proteomes" id="UP001642464"/>
    </source>
</evidence>
<keyword evidence="2" id="KW-1185">Reference proteome</keyword>
<dbReference type="Proteomes" id="UP001642464">
    <property type="component" value="Unassembled WGS sequence"/>
</dbReference>
<evidence type="ECO:0000313" key="1">
    <source>
        <dbReference type="EMBL" id="CAK9019869.1"/>
    </source>
</evidence>
<proteinExistence type="predicted"/>
<organism evidence="1 2">
    <name type="scientific">Durusdinium trenchii</name>
    <dbReference type="NCBI Taxonomy" id="1381693"/>
    <lineage>
        <taxon>Eukaryota</taxon>
        <taxon>Sar</taxon>
        <taxon>Alveolata</taxon>
        <taxon>Dinophyceae</taxon>
        <taxon>Suessiales</taxon>
        <taxon>Symbiodiniaceae</taxon>
        <taxon>Durusdinium</taxon>
    </lineage>
</organism>
<accession>A0ABP0K117</accession>
<comment type="caution">
    <text evidence="1">The sequence shown here is derived from an EMBL/GenBank/DDBJ whole genome shotgun (WGS) entry which is preliminary data.</text>
</comment>
<protein>
    <submittedName>
        <fullName evidence="1">Uncharacterized protein</fullName>
    </submittedName>
</protein>
<name>A0ABP0K117_9DINO</name>
<gene>
    <name evidence="1" type="ORF">SCF082_LOCUS14696</name>
</gene>
<sequence length="335" mass="37587">MPPCSCQSSKSVAFDDWGSNQDEMSPVCISRSFRMNVRLDPPAVQAEGQGLKIFCFAWTTWKPADLALLSEVRAAFKTCDGYSIFSDKQPSTKEEPDVIVVQVPHQTLSREDGSWLYHRNMVGLMPAWTHLLESTVDKYDWLVNVEFDHLLLTSKLRLSIATHLAILREGRQEQQHAAGGPLLLMFGNAFLFNQDMVREMKRQWPQLGATAPGGHQASGCPMFMEGRFEWPASCSQDIVYPNLVTLMTPPVPAYGSPGCGQRPQDFPLACFELQRQPVQELGLDQLQLVQELAKLEHSNQTELLATELMAAKDVPLWHHLSDPVARKMARELLGP</sequence>
<dbReference type="EMBL" id="CAXAMM010009258">
    <property type="protein sequence ID" value="CAK9019869.1"/>
    <property type="molecule type" value="Genomic_DNA"/>
</dbReference>